<proteinExistence type="predicted"/>
<keyword evidence="2" id="KW-1185">Reference proteome</keyword>
<dbReference type="EMBL" id="JAFEKC020000001">
    <property type="protein sequence ID" value="KAK0516893.1"/>
    <property type="molecule type" value="Genomic_DNA"/>
</dbReference>
<reference evidence="1" key="1">
    <citation type="submission" date="2023-03" db="EMBL/GenBank/DDBJ databases">
        <title>Complete genome of Cladonia borealis.</title>
        <authorList>
            <person name="Park H."/>
        </authorList>
    </citation>
    <scope>NUCLEOTIDE SEQUENCE</scope>
    <source>
        <strain evidence="1">ANT050790</strain>
    </source>
</reference>
<name>A0AA39RB35_9LECA</name>
<organism evidence="1 2">
    <name type="scientific">Cladonia borealis</name>
    <dbReference type="NCBI Taxonomy" id="184061"/>
    <lineage>
        <taxon>Eukaryota</taxon>
        <taxon>Fungi</taxon>
        <taxon>Dikarya</taxon>
        <taxon>Ascomycota</taxon>
        <taxon>Pezizomycotina</taxon>
        <taxon>Lecanoromycetes</taxon>
        <taxon>OSLEUM clade</taxon>
        <taxon>Lecanoromycetidae</taxon>
        <taxon>Lecanorales</taxon>
        <taxon>Lecanorineae</taxon>
        <taxon>Cladoniaceae</taxon>
        <taxon>Cladonia</taxon>
    </lineage>
</organism>
<dbReference type="Proteomes" id="UP001166286">
    <property type="component" value="Unassembled WGS sequence"/>
</dbReference>
<dbReference type="AlphaFoldDB" id="A0AA39RB35"/>
<gene>
    <name evidence="1" type="ORF">JMJ35_000048</name>
</gene>
<protein>
    <submittedName>
        <fullName evidence="1">Uncharacterized protein</fullName>
    </submittedName>
</protein>
<sequence>MATINIMGTTLTMVRTILRYNPACYKWWRNFWSQQPPLSPGPRLTKYLHENFQYHFTEELSGLPGDGLRRTFLALNKDLATTANQTVDWEEHQLYDRTPSYHTSSSSSLECSIKPSSTQQLFTSAKLFTQCAVSFTPYER</sequence>
<evidence type="ECO:0000313" key="1">
    <source>
        <dbReference type="EMBL" id="KAK0516893.1"/>
    </source>
</evidence>
<comment type="caution">
    <text evidence="1">The sequence shown here is derived from an EMBL/GenBank/DDBJ whole genome shotgun (WGS) entry which is preliminary data.</text>
</comment>
<accession>A0AA39RB35</accession>
<evidence type="ECO:0000313" key="2">
    <source>
        <dbReference type="Proteomes" id="UP001166286"/>
    </source>
</evidence>